<keyword evidence="2" id="KW-0732">Signal</keyword>
<comment type="caution">
    <text evidence="3">The sequence shown here is derived from an EMBL/GenBank/DDBJ whole genome shotgun (WGS) entry which is preliminary data.</text>
</comment>
<feature type="chain" id="PRO_5032330779" description="Phospholipase/lecithinase/hemolysin" evidence="2">
    <location>
        <begin position="20"/>
        <end position="520"/>
    </location>
</feature>
<evidence type="ECO:0000256" key="2">
    <source>
        <dbReference type="SAM" id="SignalP"/>
    </source>
</evidence>
<evidence type="ECO:0000256" key="1">
    <source>
        <dbReference type="ARBA" id="ARBA00008668"/>
    </source>
</evidence>
<evidence type="ECO:0000313" key="4">
    <source>
        <dbReference type="Proteomes" id="UP000442694"/>
    </source>
</evidence>
<dbReference type="GO" id="GO:0016298">
    <property type="term" value="F:lipase activity"/>
    <property type="evidence" value="ECO:0007669"/>
    <property type="project" value="InterPro"/>
</dbReference>
<evidence type="ECO:0000313" key="3">
    <source>
        <dbReference type="EMBL" id="KAB8033632.1"/>
    </source>
</evidence>
<dbReference type="Gene3D" id="3.40.50.1110">
    <property type="entry name" value="SGNH hydrolase"/>
    <property type="match status" value="1"/>
</dbReference>
<proteinExistence type="inferred from homology"/>
<dbReference type="GO" id="GO:0006629">
    <property type="term" value="P:lipid metabolic process"/>
    <property type="evidence" value="ECO:0007669"/>
    <property type="project" value="InterPro"/>
</dbReference>
<dbReference type="InterPro" id="IPR001087">
    <property type="entry name" value="GDSL"/>
</dbReference>
<dbReference type="Pfam" id="PF00657">
    <property type="entry name" value="Lipase_GDSL"/>
    <property type="match status" value="1"/>
</dbReference>
<sequence>MKYFVLIMTFVFLPISAFAEEYFVACYYYDTITDENSENPSLMEPSKVYIGASSNYYWALNQKSLDKLTLAGIIKDGFFIEKILSRNDIVNGCERAIEKGLLLWPSKKSFKLYDFKASKSNFHAYEYPIRFIKDNSKDSKIKQIVIFGDSLSDTGNLKKWTKVIPYYPYWYGRFSNGFIWNDYFAKASEIPILNFAYGGAKTAGANEILIKSLSDRVDAKVAKLVSGSSRLEISDYLNNYLTINSYKTKTRKIFNPKETLYIIWIGANDYVAEFEFKKITDLFLKEKNNDKKINAILKKTINNIISQIMSLNRKGAYNFLVLNIPDLGKSPAVLSAKYSKYNNEIKDREEYSEKLSSLIYNHNLTLIEEIDKLKVKLKSKINLIHFDISKMFDNYINNKNFLDNKEFNYGFSILDSNISIKESGGKFIQNQCYTGSYTKISILASITNESMYKNSLQYICRNTNNEVIKNTIFWDSPHPTSFSHCWISYVIQTKLEELGIIKKSTKNIDEYREYCLKGEI</sequence>
<dbReference type="InterPro" id="IPR036514">
    <property type="entry name" value="SGNH_hydro_sf"/>
</dbReference>
<name>A0A833JHZ9_9BACT</name>
<evidence type="ECO:0008006" key="5">
    <source>
        <dbReference type="Google" id="ProtNLM"/>
    </source>
</evidence>
<dbReference type="CDD" id="cd01846">
    <property type="entry name" value="fatty_acyltransferase_like"/>
    <property type="match status" value="1"/>
</dbReference>
<dbReference type="InterPro" id="IPR008265">
    <property type="entry name" value="Lipase_GDSL_AS"/>
</dbReference>
<protein>
    <recommendedName>
        <fullName evidence="5">Phospholipase/lecithinase/hemolysin</fullName>
    </recommendedName>
</protein>
<feature type="signal peptide" evidence="2">
    <location>
        <begin position="1"/>
        <end position="19"/>
    </location>
</feature>
<gene>
    <name evidence="3" type="ORF">GCL57_02685</name>
</gene>
<comment type="similarity">
    <text evidence="1">Belongs to the 'GDSL' lipolytic enzyme family.</text>
</comment>
<dbReference type="PROSITE" id="PS01098">
    <property type="entry name" value="LIPASE_GDSL_SER"/>
    <property type="match status" value="1"/>
</dbReference>
<keyword evidence="4" id="KW-1185">Reference proteome</keyword>
<dbReference type="EMBL" id="WFLN01000004">
    <property type="protein sequence ID" value="KAB8033632.1"/>
    <property type="molecule type" value="Genomic_DNA"/>
</dbReference>
<dbReference type="RefSeq" id="WP_152211718.1">
    <property type="nucleotide sequence ID" value="NZ_WFLN01000004.1"/>
</dbReference>
<dbReference type="AlphaFoldDB" id="A0A833JHZ9"/>
<dbReference type="PANTHER" id="PTHR22835:SF659">
    <property type="entry name" value="GDSL LIPASE_ACYLHYDROLASE, PUTATIVE (AFU_ORTHOLOGUE AFUA_2G00510)-RELATED"/>
    <property type="match status" value="1"/>
</dbReference>
<accession>A0A833JHZ9</accession>
<organism evidence="3 4">
    <name type="scientific">Fluviispira multicolorata</name>
    <dbReference type="NCBI Taxonomy" id="2654512"/>
    <lineage>
        <taxon>Bacteria</taxon>
        <taxon>Pseudomonadati</taxon>
        <taxon>Bdellovibrionota</taxon>
        <taxon>Oligoflexia</taxon>
        <taxon>Silvanigrellales</taxon>
        <taxon>Silvanigrellaceae</taxon>
        <taxon>Fluviispira</taxon>
    </lineage>
</organism>
<dbReference type="SUPFAM" id="SSF52266">
    <property type="entry name" value="SGNH hydrolase"/>
    <property type="match status" value="1"/>
</dbReference>
<dbReference type="PANTHER" id="PTHR22835">
    <property type="entry name" value="ZINC FINGER FYVE DOMAIN CONTAINING PROTEIN"/>
    <property type="match status" value="1"/>
</dbReference>
<dbReference type="Proteomes" id="UP000442694">
    <property type="component" value="Unassembled WGS sequence"/>
</dbReference>
<reference evidence="3 4" key="1">
    <citation type="submission" date="2019-10" db="EMBL/GenBank/DDBJ databases">
        <title>New genus of Silvanigrellaceae.</title>
        <authorList>
            <person name="Pitt A."/>
            <person name="Hahn M.W."/>
        </authorList>
    </citation>
    <scope>NUCLEOTIDE SEQUENCE [LARGE SCALE GENOMIC DNA]</scope>
    <source>
        <strain evidence="3 4">33A1-SZDP</strain>
    </source>
</reference>